<dbReference type="InterPro" id="IPR017853">
    <property type="entry name" value="GH"/>
</dbReference>
<name>A0A5C8J5X7_9BACT</name>
<feature type="domain" description="Glycoside hydrolase family 31 N-terminal" evidence="5">
    <location>
        <begin position="52"/>
        <end position="223"/>
    </location>
</feature>
<evidence type="ECO:0000256" key="3">
    <source>
        <dbReference type="SAM" id="SignalP"/>
    </source>
</evidence>
<evidence type="ECO:0000259" key="5">
    <source>
        <dbReference type="Pfam" id="PF13802"/>
    </source>
</evidence>
<dbReference type="InterPro" id="IPR025887">
    <property type="entry name" value="Glyco_hydro_31_N_dom"/>
</dbReference>
<dbReference type="RefSeq" id="WP_147923475.1">
    <property type="nucleotide sequence ID" value="NZ_VRTY01000098.1"/>
</dbReference>
<reference evidence="8 9" key="1">
    <citation type="submission" date="2019-08" db="EMBL/GenBank/DDBJ databases">
        <authorList>
            <person name="Shi S."/>
        </authorList>
    </citation>
    <scope>NUCLEOTIDE SEQUENCE [LARGE SCALE GENOMIC DNA]</scope>
    <source>
        <strain evidence="8 9">GY10130</strain>
    </source>
</reference>
<sequence length="825" mass="93518">MTIRHYPFIFLLFLLSLPLFSQAQQTEAGKITSKLNQQQNTFTFSTGKANVMLEFCTADMIRVRTTWNGEFENEESYMLTGTNWGPVKVDVKKKSKYFELSTDKLLVRLNKAPYAIEIFNKQGDLLSSEVVAEAGGGAYTEGKVVGTRKKLMPDEHFFGFGERMDFTDQLGKEVNLNVGRGTKRPHIIGAYNIMEANYAPVPFFMSTRGYGIFLHNPYATRWDMGNSRSDSYAFEAANGELDYYFIYGPDFPAILNHYTNLTGKAPLLPRFAHGLHVGTYSGGTWGHTEHSSTDYVVELARKYRALGIPIDILHLDSTWRMFGKSGGNGATSYEWRETMKNPKGMFDQLYAMNLNMVGLHIRSRFDNGTELNLLDQAREQGIVYPDENKPGEFVNFFDEKAIDWWWENAVMRIASIGAKFVKTDEGSAFGRVPNDDVKVGPVGERAQRLHNIFPLVYAKAPYERFSKHNNMRGMNHTREGYAGIQRYPFIWAGDWPSEWQYFGPVIKAGINMGLSGVSYWTHNMGGFEHKADPELYIRWVQFGMFSPVAHVFGMDHPGYKEPWNYGDEALANFTKYDKLRYRLIPYIYSSAFKTYQTGVPMMRALVMEHQQDVNTYAVEDQYMFGDNMLICPVTTKEAKTRVVYLPEGEWVEYWTGNRFSGKKHYNIVTPLDQLPIFVKAGSIIPMQEEVQFDDRNPWGDITLDIYPGAAASFDLFEDDGLSEAYKQGNYSITTVSASTSGNSTAIKVGAATGNYQVPTRSYMLKIHQDKAPANLQAGSKKLATTTAAQFAEAGAEGWYYDQEAKLLWVKSKKAANEELAVTFSH</sequence>
<dbReference type="PANTHER" id="PTHR43863:SF2">
    <property type="entry name" value="MALTASE-GLUCOAMYLASE"/>
    <property type="match status" value="1"/>
</dbReference>
<gene>
    <name evidence="8" type="ORF">FVR03_19640</name>
</gene>
<keyword evidence="3" id="KW-0732">Signal</keyword>
<dbReference type="InterPro" id="IPR048395">
    <property type="entry name" value="Glyco_hydro_31_C"/>
</dbReference>
<dbReference type="InterPro" id="IPR000322">
    <property type="entry name" value="Glyco_hydro_31_TIM"/>
</dbReference>
<dbReference type="InterPro" id="IPR033403">
    <property type="entry name" value="DUF5110"/>
</dbReference>
<keyword evidence="2" id="KW-0326">Glycosidase</keyword>
<comment type="similarity">
    <text evidence="1 2">Belongs to the glycosyl hydrolase 31 family.</text>
</comment>
<protein>
    <submittedName>
        <fullName evidence="8">DUF4968 domain-containing protein</fullName>
    </submittedName>
</protein>
<organism evidence="8 9">
    <name type="scientific">Pontibacter qinzhouensis</name>
    <dbReference type="NCBI Taxonomy" id="2603253"/>
    <lineage>
        <taxon>Bacteria</taxon>
        <taxon>Pseudomonadati</taxon>
        <taxon>Bacteroidota</taxon>
        <taxon>Cytophagia</taxon>
        <taxon>Cytophagales</taxon>
        <taxon>Hymenobacteraceae</taxon>
        <taxon>Pontibacter</taxon>
    </lineage>
</organism>
<dbReference type="SUPFAM" id="SSF51011">
    <property type="entry name" value="Glycosyl hydrolase domain"/>
    <property type="match status" value="1"/>
</dbReference>
<dbReference type="GO" id="GO:0004553">
    <property type="term" value="F:hydrolase activity, hydrolyzing O-glycosyl compounds"/>
    <property type="evidence" value="ECO:0007669"/>
    <property type="project" value="InterPro"/>
</dbReference>
<dbReference type="CDD" id="cd14752">
    <property type="entry name" value="GH31_N"/>
    <property type="match status" value="1"/>
</dbReference>
<dbReference type="Pfam" id="PF13802">
    <property type="entry name" value="Gal_mutarotas_2"/>
    <property type="match status" value="1"/>
</dbReference>
<feature type="signal peptide" evidence="3">
    <location>
        <begin position="1"/>
        <end position="23"/>
    </location>
</feature>
<evidence type="ECO:0000313" key="9">
    <source>
        <dbReference type="Proteomes" id="UP000321926"/>
    </source>
</evidence>
<keyword evidence="9" id="KW-1185">Reference proteome</keyword>
<dbReference type="PANTHER" id="PTHR43863">
    <property type="entry name" value="HYDROLASE, PUTATIVE (AFU_ORTHOLOGUE AFUA_1G03140)-RELATED"/>
    <property type="match status" value="1"/>
</dbReference>
<dbReference type="Gene3D" id="3.20.20.80">
    <property type="entry name" value="Glycosidases"/>
    <property type="match status" value="1"/>
</dbReference>
<dbReference type="AlphaFoldDB" id="A0A5C8J5X7"/>
<accession>A0A5C8J5X7</accession>
<dbReference type="EMBL" id="VRTY01000098">
    <property type="protein sequence ID" value="TXK32798.1"/>
    <property type="molecule type" value="Genomic_DNA"/>
</dbReference>
<feature type="domain" description="DUF5110" evidence="6">
    <location>
        <begin position="701"/>
        <end position="768"/>
    </location>
</feature>
<dbReference type="CDD" id="cd06589">
    <property type="entry name" value="GH31"/>
    <property type="match status" value="1"/>
</dbReference>
<feature type="chain" id="PRO_5022879409" evidence="3">
    <location>
        <begin position="24"/>
        <end position="825"/>
    </location>
</feature>
<dbReference type="Pfam" id="PF21365">
    <property type="entry name" value="Glyco_hydro_31_3rd"/>
    <property type="match status" value="1"/>
</dbReference>
<dbReference type="InterPro" id="IPR011013">
    <property type="entry name" value="Gal_mutarotase_sf_dom"/>
</dbReference>
<dbReference type="InterPro" id="IPR051816">
    <property type="entry name" value="Glycosyl_Hydrolase_31"/>
</dbReference>
<dbReference type="Gene3D" id="2.60.40.1760">
    <property type="entry name" value="glycosyl hydrolase (family 31)"/>
    <property type="match status" value="1"/>
</dbReference>
<dbReference type="Pfam" id="PF01055">
    <property type="entry name" value="Glyco_hydro_31_2nd"/>
    <property type="match status" value="1"/>
</dbReference>
<dbReference type="Gene3D" id="2.60.40.1180">
    <property type="entry name" value="Golgi alpha-mannosidase II"/>
    <property type="match status" value="2"/>
</dbReference>
<evidence type="ECO:0000256" key="2">
    <source>
        <dbReference type="RuleBase" id="RU361185"/>
    </source>
</evidence>
<evidence type="ECO:0000259" key="4">
    <source>
        <dbReference type="Pfam" id="PF01055"/>
    </source>
</evidence>
<dbReference type="Proteomes" id="UP000321926">
    <property type="component" value="Unassembled WGS sequence"/>
</dbReference>
<evidence type="ECO:0000256" key="1">
    <source>
        <dbReference type="ARBA" id="ARBA00007806"/>
    </source>
</evidence>
<keyword evidence="2" id="KW-0378">Hydrolase</keyword>
<evidence type="ECO:0000313" key="8">
    <source>
        <dbReference type="EMBL" id="TXK32798.1"/>
    </source>
</evidence>
<proteinExistence type="inferred from homology"/>
<dbReference type="SUPFAM" id="SSF74650">
    <property type="entry name" value="Galactose mutarotase-like"/>
    <property type="match status" value="1"/>
</dbReference>
<dbReference type="SUPFAM" id="SSF51445">
    <property type="entry name" value="(Trans)glycosidases"/>
    <property type="match status" value="1"/>
</dbReference>
<dbReference type="GO" id="GO:0005975">
    <property type="term" value="P:carbohydrate metabolic process"/>
    <property type="evidence" value="ECO:0007669"/>
    <property type="project" value="InterPro"/>
</dbReference>
<feature type="domain" description="Glycoside hydrolase family 31 TIM barrel" evidence="4">
    <location>
        <begin position="266"/>
        <end position="589"/>
    </location>
</feature>
<feature type="domain" description="Glycosyl hydrolase family 31 C-terminal" evidence="7">
    <location>
        <begin position="598"/>
        <end position="684"/>
    </location>
</feature>
<dbReference type="Pfam" id="PF17137">
    <property type="entry name" value="DUF5110"/>
    <property type="match status" value="1"/>
</dbReference>
<evidence type="ECO:0000259" key="7">
    <source>
        <dbReference type="Pfam" id="PF21365"/>
    </source>
</evidence>
<evidence type="ECO:0000259" key="6">
    <source>
        <dbReference type="Pfam" id="PF17137"/>
    </source>
</evidence>
<comment type="caution">
    <text evidence="8">The sequence shown here is derived from an EMBL/GenBank/DDBJ whole genome shotgun (WGS) entry which is preliminary data.</text>
</comment>
<dbReference type="OrthoDB" id="176168at2"/>
<dbReference type="InterPro" id="IPR013780">
    <property type="entry name" value="Glyco_hydro_b"/>
</dbReference>
<dbReference type="GO" id="GO:0030246">
    <property type="term" value="F:carbohydrate binding"/>
    <property type="evidence" value="ECO:0007669"/>
    <property type="project" value="InterPro"/>
</dbReference>